<dbReference type="PROSITE" id="PS51257">
    <property type="entry name" value="PROKAR_LIPOPROTEIN"/>
    <property type="match status" value="1"/>
</dbReference>
<gene>
    <name evidence="3" type="ORF">IEQ44_05775</name>
</gene>
<name>A0ABR9RRF1_9ACTN</name>
<comment type="caution">
    <text evidence="3">The sequence shown here is derived from an EMBL/GenBank/DDBJ whole genome shotgun (WGS) entry which is preliminary data.</text>
</comment>
<evidence type="ECO:0000256" key="2">
    <source>
        <dbReference type="SAM" id="SignalP"/>
    </source>
</evidence>
<organism evidence="3 4">
    <name type="scientific">Nocardioides malaquae</name>
    <dbReference type="NCBI Taxonomy" id="2773426"/>
    <lineage>
        <taxon>Bacteria</taxon>
        <taxon>Bacillati</taxon>
        <taxon>Actinomycetota</taxon>
        <taxon>Actinomycetes</taxon>
        <taxon>Propionibacteriales</taxon>
        <taxon>Nocardioidaceae</taxon>
        <taxon>Nocardioides</taxon>
    </lineage>
</organism>
<evidence type="ECO:0000313" key="4">
    <source>
        <dbReference type="Proteomes" id="UP000756387"/>
    </source>
</evidence>
<keyword evidence="2" id="KW-0732">Signal</keyword>
<dbReference type="RefSeq" id="WP_193637482.1">
    <property type="nucleotide sequence ID" value="NZ_JADCSA010000004.1"/>
</dbReference>
<proteinExistence type="predicted"/>
<feature type="region of interest" description="Disordered" evidence="1">
    <location>
        <begin position="123"/>
        <end position="142"/>
    </location>
</feature>
<feature type="chain" id="PRO_5045918405" description="Lipoprotein" evidence="2">
    <location>
        <begin position="18"/>
        <end position="269"/>
    </location>
</feature>
<accession>A0ABR9RRF1</accession>
<evidence type="ECO:0008006" key="5">
    <source>
        <dbReference type="Google" id="ProtNLM"/>
    </source>
</evidence>
<keyword evidence="4" id="KW-1185">Reference proteome</keyword>
<evidence type="ECO:0000313" key="3">
    <source>
        <dbReference type="EMBL" id="MBE7324154.1"/>
    </source>
</evidence>
<dbReference type="EMBL" id="JADCSA010000004">
    <property type="protein sequence ID" value="MBE7324154.1"/>
    <property type="molecule type" value="Genomic_DNA"/>
</dbReference>
<sequence>MRALGALAVAASLVITAACSGSDDEAPDAGPAPDALAEAVASLTDANVGRLTFQVGDDNDALIRTTGAYVLDARQTEWQMTLSNGERSVVTEQRRLGDRAWLRSARNGEAPTSCWQAFGARRASERTSTQFEPPADASPDHPLLPHVAVATTAEGEKWVSPGSVVEGTADLYSVAATLGEVVGELDLNPATLTGRAAVSFLLDDGEVLAWNTDVVAVLESLAEAGVELTDDMQELVETGAEIRMATGFSDLAGDVEVEAPGPRDICKDK</sequence>
<protein>
    <recommendedName>
        <fullName evidence="5">Lipoprotein</fullName>
    </recommendedName>
</protein>
<dbReference type="Proteomes" id="UP000756387">
    <property type="component" value="Unassembled WGS sequence"/>
</dbReference>
<reference evidence="3 4" key="1">
    <citation type="submission" date="2020-10" db="EMBL/GenBank/DDBJ databases">
        <title>Nocardioides sp. isolated from sludge.</title>
        <authorList>
            <person name="Zhang X."/>
        </authorList>
    </citation>
    <scope>NUCLEOTIDE SEQUENCE [LARGE SCALE GENOMIC DNA]</scope>
    <source>
        <strain evidence="3 4">Y6</strain>
    </source>
</reference>
<feature type="signal peptide" evidence="2">
    <location>
        <begin position="1"/>
        <end position="17"/>
    </location>
</feature>
<evidence type="ECO:0000256" key="1">
    <source>
        <dbReference type="SAM" id="MobiDB-lite"/>
    </source>
</evidence>